<sequence length="468" mass="53162">MYVVRGKYIFVVLYCLGSLIVGKFLVEITLLVYNPPQPIQITNESVLSTNSPSQTTLLAQQMPFNAQQVEFDLLNNIKQFGVNSDPHLNNGLGGLWVNWRYGSSPLQTNINGTGQTDGAEGISLRHDDLTDLRYLHNLWSYKHAYPHETTFDKELNRFTKIIRQEFTGTENERGWIYNVFMNLYTLSHDQFYLDTALNLIQGYAEHFQSQVGMIFKINAKHPHGTYRVDYAIEQACDLIEAGTQFHQSEWVAKGYSVLSFVYNHAYIARYNTFATQMEDVLNRDGSVNAHETFYVGYSNQYLVHGNHMQMGGMSQIIVSLLQAYAITQKNALLDKATSLLDQLISPTSGLQMWDQQNGGYFFSANFSGSTASEPGTLTVDRNRKEAGRQSIMLQTFHLANKFTRNKYKDMEQKMLLVALHHIYDPNVHGVHYMVRADWSPVKFTNGTPDTVSTSEAIGAELESLFSVQ</sequence>
<gene>
    <name evidence="2" type="ORF">KTT_00600</name>
</gene>
<comment type="caution">
    <text evidence="2">The sequence shown here is derived from an EMBL/GenBank/DDBJ whole genome shotgun (WGS) entry which is preliminary data.</text>
</comment>
<dbReference type="EMBL" id="BIFR01000001">
    <property type="protein sequence ID" value="GCE10201.1"/>
    <property type="molecule type" value="Genomic_DNA"/>
</dbReference>
<evidence type="ECO:0000313" key="2">
    <source>
        <dbReference type="EMBL" id="GCE10201.1"/>
    </source>
</evidence>
<organism evidence="2 3">
    <name type="scientific">Tengunoibacter tsumagoiensis</name>
    <dbReference type="NCBI Taxonomy" id="2014871"/>
    <lineage>
        <taxon>Bacteria</taxon>
        <taxon>Bacillati</taxon>
        <taxon>Chloroflexota</taxon>
        <taxon>Ktedonobacteria</taxon>
        <taxon>Ktedonobacterales</taxon>
        <taxon>Dictyobacteraceae</taxon>
        <taxon>Tengunoibacter</taxon>
    </lineage>
</organism>
<proteinExistence type="predicted"/>
<dbReference type="GO" id="GO:0005975">
    <property type="term" value="P:carbohydrate metabolic process"/>
    <property type="evidence" value="ECO:0007669"/>
    <property type="project" value="InterPro"/>
</dbReference>
<keyword evidence="1" id="KW-1133">Transmembrane helix</keyword>
<keyword evidence="1" id="KW-0472">Membrane</keyword>
<protein>
    <recommendedName>
        <fullName evidence="4">Chondroitin AC/alginate lyase</fullName>
    </recommendedName>
</protein>
<evidence type="ECO:0000313" key="3">
    <source>
        <dbReference type="Proteomes" id="UP000287352"/>
    </source>
</evidence>
<dbReference type="AlphaFoldDB" id="A0A401ZTL0"/>
<dbReference type="InterPro" id="IPR008928">
    <property type="entry name" value="6-hairpin_glycosidase_sf"/>
</dbReference>
<name>A0A401ZTL0_9CHLR</name>
<feature type="transmembrane region" description="Helical" evidence="1">
    <location>
        <begin position="12"/>
        <end position="33"/>
    </location>
</feature>
<reference evidence="3" key="1">
    <citation type="submission" date="2018-12" db="EMBL/GenBank/DDBJ databases">
        <title>Tengunoibacter tsumagoiensis gen. nov., sp. nov., Dictyobacter kobayashii sp. nov., D. alpinus sp. nov., and D. joshuensis sp. nov. and description of Dictyobacteraceae fam. nov. within the order Ktedonobacterales isolated from Tengu-no-mugimeshi.</title>
        <authorList>
            <person name="Wang C.M."/>
            <person name="Zheng Y."/>
            <person name="Sakai Y."/>
            <person name="Toyoda A."/>
            <person name="Minakuchi Y."/>
            <person name="Abe K."/>
            <person name="Yokota A."/>
            <person name="Yabe S."/>
        </authorList>
    </citation>
    <scope>NUCLEOTIDE SEQUENCE [LARGE SCALE GENOMIC DNA]</scope>
    <source>
        <strain evidence="3">Uno3</strain>
    </source>
</reference>
<dbReference type="Proteomes" id="UP000287352">
    <property type="component" value="Unassembled WGS sequence"/>
</dbReference>
<dbReference type="RefSeq" id="WP_126577818.1">
    <property type="nucleotide sequence ID" value="NZ_BIFR01000001.1"/>
</dbReference>
<keyword evidence="3" id="KW-1185">Reference proteome</keyword>
<keyword evidence="1" id="KW-0812">Transmembrane</keyword>
<accession>A0A401ZTL0</accession>
<evidence type="ECO:0000256" key="1">
    <source>
        <dbReference type="SAM" id="Phobius"/>
    </source>
</evidence>
<dbReference type="SUPFAM" id="SSF48208">
    <property type="entry name" value="Six-hairpin glycosidases"/>
    <property type="match status" value="1"/>
</dbReference>
<evidence type="ECO:0008006" key="4">
    <source>
        <dbReference type="Google" id="ProtNLM"/>
    </source>
</evidence>